<comment type="function">
    <text evidence="5">Forms part of the polypeptide exit tunnel.</text>
</comment>
<evidence type="ECO:0000256" key="4">
    <source>
        <dbReference type="ARBA" id="ARBA00035244"/>
    </source>
</evidence>
<evidence type="ECO:0000313" key="7">
    <source>
        <dbReference type="Proteomes" id="UP000294664"/>
    </source>
</evidence>
<comment type="subunit">
    <text evidence="5">Part of the 50S ribosomal subunit.</text>
</comment>
<comment type="similarity">
    <text evidence="1 5">Belongs to the universal ribosomal protein uL4 family.</text>
</comment>
<dbReference type="PANTHER" id="PTHR10746">
    <property type="entry name" value="50S RIBOSOMAL PROTEIN L4"/>
    <property type="match status" value="1"/>
</dbReference>
<keyword evidence="3 5" id="KW-0687">Ribonucleoprotein</keyword>
<dbReference type="InterPro" id="IPR013005">
    <property type="entry name" value="Ribosomal_uL4-like"/>
</dbReference>
<comment type="caution">
    <text evidence="6">The sequence shown here is derived from an EMBL/GenBank/DDBJ whole genome shotgun (WGS) entry which is preliminary data.</text>
</comment>
<dbReference type="AlphaFoldDB" id="A0A4R3LRX8"/>
<keyword evidence="5" id="KW-0699">rRNA-binding</keyword>
<keyword evidence="5" id="KW-0694">RNA-binding</keyword>
<dbReference type="Pfam" id="PF00573">
    <property type="entry name" value="Ribosomal_L4"/>
    <property type="match status" value="1"/>
</dbReference>
<organism evidence="6 7">
    <name type="scientific">Aquabacter spiritensis</name>
    <dbReference type="NCBI Taxonomy" id="933073"/>
    <lineage>
        <taxon>Bacteria</taxon>
        <taxon>Pseudomonadati</taxon>
        <taxon>Pseudomonadota</taxon>
        <taxon>Alphaproteobacteria</taxon>
        <taxon>Hyphomicrobiales</taxon>
        <taxon>Xanthobacteraceae</taxon>
        <taxon>Aquabacter</taxon>
    </lineage>
</organism>
<dbReference type="GO" id="GO:1990904">
    <property type="term" value="C:ribonucleoprotein complex"/>
    <property type="evidence" value="ECO:0007669"/>
    <property type="project" value="UniProtKB-KW"/>
</dbReference>
<dbReference type="NCBIfam" id="TIGR03953">
    <property type="entry name" value="rplD_bact"/>
    <property type="match status" value="1"/>
</dbReference>
<protein>
    <recommendedName>
        <fullName evidence="4 5">Large ribosomal subunit protein uL4</fullName>
    </recommendedName>
</protein>
<dbReference type="Proteomes" id="UP000294664">
    <property type="component" value="Unassembled WGS sequence"/>
</dbReference>
<dbReference type="RefSeq" id="WP_132035614.1">
    <property type="nucleotide sequence ID" value="NZ_SMAI01000020.1"/>
</dbReference>
<dbReference type="GO" id="GO:0005840">
    <property type="term" value="C:ribosome"/>
    <property type="evidence" value="ECO:0007669"/>
    <property type="project" value="UniProtKB-KW"/>
</dbReference>
<dbReference type="HAMAP" id="MF_01328_B">
    <property type="entry name" value="Ribosomal_uL4_B"/>
    <property type="match status" value="1"/>
</dbReference>
<dbReference type="PANTHER" id="PTHR10746:SF6">
    <property type="entry name" value="LARGE RIBOSOMAL SUBUNIT PROTEIN UL4M"/>
    <property type="match status" value="1"/>
</dbReference>
<proteinExistence type="inferred from homology"/>
<evidence type="ECO:0000313" key="6">
    <source>
        <dbReference type="EMBL" id="TCT00917.1"/>
    </source>
</evidence>
<evidence type="ECO:0000256" key="1">
    <source>
        <dbReference type="ARBA" id="ARBA00010528"/>
    </source>
</evidence>
<dbReference type="Gene3D" id="3.40.1370.10">
    <property type="match status" value="1"/>
</dbReference>
<dbReference type="OrthoDB" id="9803201at2"/>
<dbReference type="GO" id="GO:0006412">
    <property type="term" value="P:translation"/>
    <property type="evidence" value="ECO:0007669"/>
    <property type="project" value="UniProtKB-UniRule"/>
</dbReference>
<keyword evidence="7" id="KW-1185">Reference proteome</keyword>
<gene>
    <name evidence="5" type="primary">rplD</name>
    <name evidence="6" type="ORF">EDC64_1204</name>
</gene>
<dbReference type="SUPFAM" id="SSF52166">
    <property type="entry name" value="Ribosomal protein L4"/>
    <property type="match status" value="1"/>
</dbReference>
<evidence type="ECO:0000256" key="2">
    <source>
        <dbReference type="ARBA" id="ARBA00022980"/>
    </source>
</evidence>
<dbReference type="GO" id="GO:0003735">
    <property type="term" value="F:structural constituent of ribosome"/>
    <property type="evidence" value="ECO:0007669"/>
    <property type="project" value="InterPro"/>
</dbReference>
<sequence>MEIAVKTLDGDEAGSVTLSDAIFGLEPRADILHRCVTWQLSRRQAGTHRTKGRSEINRTSKKMYKQKGTGNARHGAASAPQFRGGGRAFGPVVRSHAIELPKKVRALALKHALSSKVKAERIVVLDKVSLNDPKTKALKDQFAKLGWASVLIVDGAEVEANVAMAARNLPYVDVLPIQGINVYDILRRDTLVLTRAAVDALEARFK</sequence>
<evidence type="ECO:0000256" key="3">
    <source>
        <dbReference type="ARBA" id="ARBA00023274"/>
    </source>
</evidence>
<keyword evidence="2 5" id="KW-0689">Ribosomal protein</keyword>
<dbReference type="GO" id="GO:0019843">
    <property type="term" value="F:rRNA binding"/>
    <property type="evidence" value="ECO:0007669"/>
    <property type="project" value="UniProtKB-UniRule"/>
</dbReference>
<accession>A0A4R3LRX8</accession>
<dbReference type="InterPro" id="IPR002136">
    <property type="entry name" value="Ribosomal_uL4"/>
</dbReference>
<dbReference type="EMBL" id="SMAI01000020">
    <property type="protein sequence ID" value="TCT00917.1"/>
    <property type="molecule type" value="Genomic_DNA"/>
</dbReference>
<dbReference type="InterPro" id="IPR023574">
    <property type="entry name" value="Ribosomal_uL4_dom_sf"/>
</dbReference>
<evidence type="ECO:0000256" key="5">
    <source>
        <dbReference type="HAMAP-Rule" id="MF_01328"/>
    </source>
</evidence>
<comment type="function">
    <text evidence="5">One of the primary rRNA binding proteins, this protein initially binds near the 5'-end of the 23S rRNA. It is important during the early stages of 50S assembly. It makes multiple contacts with different domains of the 23S rRNA in the assembled 50S subunit and ribosome.</text>
</comment>
<name>A0A4R3LRX8_9HYPH</name>
<reference evidence="6 7" key="1">
    <citation type="submission" date="2019-03" db="EMBL/GenBank/DDBJ databases">
        <title>Genomic Encyclopedia of Type Strains, Phase IV (KMG-IV): sequencing the most valuable type-strain genomes for metagenomic binning, comparative biology and taxonomic classification.</title>
        <authorList>
            <person name="Goeker M."/>
        </authorList>
    </citation>
    <scope>NUCLEOTIDE SEQUENCE [LARGE SCALE GENOMIC DNA]</scope>
    <source>
        <strain evidence="6 7">DSM 9035</strain>
    </source>
</reference>